<feature type="coiled-coil region" evidence="1">
    <location>
        <begin position="6"/>
        <end position="33"/>
    </location>
</feature>
<name>A0A699T620_TANCI</name>
<evidence type="ECO:0000256" key="1">
    <source>
        <dbReference type="SAM" id="Coils"/>
    </source>
</evidence>
<accession>A0A699T620</accession>
<dbReference type="AlphaFoldDB" id="A0A699T620"/>
<gene>
    <name evidence="2" type="ORF">Tci_876777</name>
</gene>
<evidence type="ECO:0000313" key="2">
    <source>
        <dbReference type="EMBL" id="GFD04808.1"/>
    </source>
</evidence>
<comment type="caution">
    <text evidence="2">The sequence shown here is derived from an EMBL/GenBank/DDBJ whole genome shotgun (WGS) entry which is preliminary data.</text>
</comment>
<sequence>IARDLEAQMQADLEEEQRIAKQKEEEANIAMIAEWDNT</sequence>
<proteinExistence type="predicted"/>
<keyword evidence="1" id="KW-0175">Coiled coil</keyword>
<organism evidence="2">
    <name type="scientific">Tanacetum cinerariifolium</name>
    <name type="common">Dalmatian daisy</name>
    <name type="synonym">Chrysanthemum cinerariifolium</name>
    <dbReference type="NCBI Taxonomy" id="118510"/>
    <lineage>
        <taxon>Eukaryota</taxon>
        <taxon>Viridiplantae</taxon>
        <taxon>Streptophyta</taxon>
        <taxon>Embryophyta</taxon>
        <taxon>Tracheophyta</taxon>
        <taxon>Spermatophyta</taxon>
        <taxon>Magnoliopsida</taxon>
        <taxon>eudicotyledons</taxon>
        <taxon>Gunneridae</taxon>
        <taxon>Pentapetalae</taxon>
        <taxon>asterids</taxon>
        <taxon>campanulids</taxon>
        <taxon>Asterales</taxon>
        <taxon>Asteraceae</taxon>
        <taxon>Asteroideae</taxon>
        <taxon>Anthemideae</taxon>
        <taxon>Anthemidinae</taxon>
        <taxon>Tanacetum</taxon>
    </lineage>
</organism>
<reference evidence="2" key="1">
    <citation type="journal article" date="2019" name="Sci. Rep.">
        <title>Draft genome of Tanacetum cinerariifolium, the natural source of mosquito coil.</title>
        <authorList>
            <person name="Yamashiro T."/>
            <person name="Shiraishi A."/>
            <person name="Satake H."/>
            <person name="Nakayama K."/>
        </authorList>
    </citation>
    <scope>NUCLEOTIDE SEQUENCE</scope>
</reference>
<protein>
    <submittedName>
        <fullName evidence="2">Uncharacterized protein</fullName>
    </submittedName>
</protein>
<feature type="non-terminal residue" evidence="2">
    <location>
        <position position="1"/>
    </location>
</feature>
<dbReference type="EMBL" id="BKCJ011214145">
    <property type="protein sequence ID" value="GFD04808.1"/>
    <property type="molecule type" value="Genomic_DNA"/>
</dbReference>